<gene>
    <name evidence="2" type="ORF">NDU88_004233</name>
</gene>
<proteinExistence type="predicted"/>
<dbReference type="EMBL" id="JANPWB010000002">
    <property type="protein sequence ID" value="KAJ1208850.1"/>
    <property type="molecule type" value="Genomic_DNA"/>
</dbReference>
<name>A0AAV7W4D8_PLEWA</name>
<evidence type="ECO:0000256" key="1">
    <source>
        <dbReference type="SAM" id="MobiDB-lite"/>
    </source>
</evidence>
<sequence length="142" mass="15385">MDAALPGDSVSQKAERRKGAKPGTTSATKRKGFTAARDACGRCPEEAGAMGGPVLYQSVTGRGHATPGEQVLWRLAQRLLLTQRLVFQMKGKLGMVPLGFFYNHTRPVDGFPSRNLGKVQRDLQPTSLGNIPTTYQALEEVD</sequence>
<comment type="caution">
    <text evidence="2">The sequence shown here is derived from an EMBL/GenBank/DDBJ whole genome shotgun (WGS) entry which is preliminary data.</text>
</comment>
<feature type="region of interest" description="Disordered" evidence="1">
    <location>
        <begin position="1"/>
        <end position="36"/>
    </location>
</feature>
<dbReference type="Proteomes" id="UP001066276">
    <property type="component" value="Chromosome 1_2"/>
</dbReference>
<dbReference type="AlphaFoldDB" id="A0AAV7W4D8"/>
<evidence type="ECO:0000313" key="3">
    <source>
        <dbReference type="Proteomes" id="UP001066276"/>
    </source>
</evidence>
<accession>A0AAV7W4D8</accession>
<evidence type="ECO:0000313" key="2">
    <source>
        <dbReference type="EMBL" id="KAJ1208850.1"/>
    </source>
</evidence>
<organism evidence="2 3">
    <name type="scientific">Pleurodeles waltl</name>
    <name type="common">Iberian ribbed newt</name>
    <dbReference type="NCBI Taxonomy" id="8319"/>
    <lineage>
        <taxon>Eukaryota</taxon>
        <taxon>Metazoa</taxon>
        <taxon>Chordata</taxon>
        <taxon>Craniata</taxon>
        <taxon>Vertebrata</taxon>
        <taxon>Euteleostomi</taxon>
        <taxon>Amphibia</taxon>
        <taxon>Batrachia</taxon>
        <taxon>Caudata</taxon>
        <taxon>Salamandroidea</taxon>
        <taxon>Salamandridae</taxon>
        <taxon>Pleurodelinae</taxon>
        <taxon>Pleurodeles</taxon>
    </lineage>
</organism>
<reference evidence="2" key="1">
    <citation type="journal article" date="2022" name="bioRxiv">
        <title>Sequencing and chromosome-scale assembly of the giantPleurodeles waltlgenome.</title>
        <authorList>
            <person name="Brown T."/>
            <person name="Elewa A."/>
            <person name="Iarovenko S."/>
            <person name="Subramanian E."/>
            <person name="Araus A.J."/>
            <person name="Petzold A."/>
            <person name="Susuki M."/>
            <person name="Suzuki K.-i.T."/>
            <person name="Hayashi T."/>
            <person name="Toyoda A."/>
            <person name="Oliveira C."/>
            <person name="Osipova E."/>
            <person name="Leigh N.D."/>
            <person name="Simon A."/>
            <person name="Yun M.H."/>
        </authorList>
    </citation>
    <scope>NUCLEOTIDE SEQUENCE</scope>
    <source>
        <strain evidence="2">20211129_DDA</strain>
        <tissue evidence="2">Liver</tissue>
    </source>
</reference>
<protein>
    <submittedName>
        <fullName evidence="2">Uncharacterized protein</fullName>
    </submittedName>
</protein>
<keyword evidence="3" id="KW-1185">Reference proteome</keyword>